<reference evidence="2" key="1">
    <citation type="journal article" date="2023" name="Mol. Phylogenet. Evol.">
        <title>Genome-scale phylogeny and comparative genomics of the fungal order Sordariales.</title>
        <authorList>
            <person name="Hensen N."/>
            <person name="Bonometti L."/>
            <person name="Westerberg I."/>
            <person name="Brannstrom I.O."/>
            <person name="Guillou S."/>
            <person name="Cros-Aarteil S."/>
            <person name="Calhoun S."/>
            <person name="Haridas S."/>
            <person name="Kuo A."/>
            <person name="Mondo S."/>
            <person name="Pangilinan J."/>
            <person name="Riley R."/>
            <person name="LaButti K."/>
            <person name="Andreopoulos B."/>
            <person name="Lipzen A."/>
            <person name="Chen C."/>
            <person name="Yan M."/>
            <person name="Daum C."/>
            <person name="Ng V."/>
            <person name="Clum A."/>
            <person name="Steindorff A."/>
            <person name="Ohm R.A."/>
            <person name="Martin F."/>
            <person name="Silar P."/>
            <person name="Natvig D.O."/>
            <person name="Lalanne C."/>
            <person name="Gautier V."/>
            <person name="Ament-Velasquez S.L."/>
            <person name="Kruys A."/>
            <person name="Hutchinson M.I."/>
            <person name="Powell A.J."/>
            <person name="Barry K."/>
            <person name="Miller A.N."/>
            <person name="Grigoriev I.V."/>
            <person name="Debuchy R."/>
            <person name="Gladieux P."/>
            <person name="Hiltunen Thoren M."/>
            <person name="Johannesson H."/>
        </authorList>
    </citation>
    <scope>NUCLEOTIDE SEQUENCE</scope>
    <source>
        <strain evidence="2">CBS 508.74</strain>
    </source>
</reference>
<dbReference type="AlphaFoldDB" id="A0AAN6TC27"/>
<keyword evidence="1" id="KW-0472">Membrane</keyword>
<feature type="transmembrane region" description="Helical" evidence="1">
    <location>
        <begin position="21"/>
        <end position="43"/>
    </location>
</feature>
<evidence type="ECO:0000313" key="2">
    <source>
        <dbReference type="EMBL" id="KAK4111613.1"/>
    </source>
</evidence>
<keyword evidence="3" id="KW-1185">Reference proteome</keyword>
<dbReference type="RefSeq" id="XP_064669183.1">
    <property type="nucleotide sequence ID" value="XM_064808628.1"/>
</dbReference>
<name>A0AAN6TC27_9PEZI</name>
<protein>
    <submittedName>
        <fullName evidence="2">Uncharacterized protein</fullName>
    </submittedName>
</protein>
<dbReference type="GeneID" id="89932751"/>
<organism evidence="2 3">
    <name type="scientific">Canariomyces notabilis</name>
    <dbReference type="NCBI Taxonomy" id="2074819"/>
    <lineage>
        <taxon>Eukaryota</taxon>
        <taxon>Fungi</taxon>
        <taxon>Dikarya</taxon>
        <taxon>Ascomycota</taxon>
        <taxon>Pezizomycotina</taxon>
        <taxon>Sordariomycetes</taxon>
        <taxon>Sordariomycetidae</taxon>
        <taxon>Sordariales</taxon>
        <taxon>Chaetomiaceae</taxon>
        <taxon>Canariomyces</taxon>
    </lineage>
</organism>
<feature type="transmembrane region" description="Helical" evidence="1">
    <location>
        <begin position="94"/>
        <end position="120"/>
    </location>
</feature>
<feature type="transmembrane region" description="Helical" evidence="1">
    <location>
        <begin position="63"/>
        <end position="82"/>
    </location>
</feature>
<dbReference type="Proteomes" id="UP001302812">
    <property type="component" value="Unassembled WGS sequence"/>
</dbReference>
<dbReference type="EMBL" id="MU853345">
    <property type="protein sequence ID" value="KAK4111613.1"/>
    <property type="molecule type" value="Genomic_DNA"/>
</dbReference>
<proteinExistence type="predicted"/>
<keyword evidence="1" id="KW-1133">Transmembrane helix</keyword>
<evidence type="ECO:0000313" key="3">
    <source>
        <dbReference type="Proteomes" id="UP001302812"/>
    </source>
</evidence>
<evidence type="ECO:0000256" key="1">
    <source>
        <dbReference type="SAM" id="Phobius"/>
    </source>
</evidence>
<keyword evidence="1" id="KW-0812">Transmembrane</keyword>
<reference evidence="2" key="2">
    <citation type="submission" date="2023-05" db="EMBL/GenBank/DDBJ databases">
        <authorList>
            <consortium name="Lawrence Berkeley National Laboratory"/>
            <person name="Steindorff A."/>
            <person name="Hensen N."/>
            <person name="Bonometti L."/>
            <person name="Westerberg I."/>
            <person name="Brannstrom I.O."/>
            <person name="Guillou S."/>
            <person name="Cros-Aarteil S."/>
            <person name="Calhoun S."/>
            <person name="Haridas S."/>
            <person name="Kuo A."/>
            <person name="Mondo S."/>
            <person name="Pangilinan J."/>
            <person name="Riley R."/>
            <person name="Labutti K."/>
            <person name="Andreopoulos B."/>
            <person name="Lipzen A."/>
            <person name="Chen C."/>
            <person name="Yanf M."/>
            <person name="Daum C."/>
            <person name="Ng V."/>
            <person name="Clum A."/>
            <person name="Ohm R."/>
            <person name="Martin F."/>
            <person name="Silar P."/>
            <person name="Natvig D."/>
            <person name="Lalanne C."/>
            <person name="Gautier V."/>
            <person name="Ament-Velasquez S.L."/>
            <person name="Kruys A."/>
            <person name="Hutchinson M.I."/>
            <person name="Powell A.J."/>
            <person name="Barry K."/>
            <person name="Miller A.N."/>
            <person name="Grigoriev I.V."/>
            <person name="Debuchy R."/>
            <person name="Gladieux P."/>
            <person name="Thoren M.H."/>
            <person name="Johannesson H."/>
        </authorList>
    </citation>
    <scope>NUCLEOTIDE SEQUENCE</scope>
    <source>
        <strain evidence="2">CBS 508.74</strain>
    </source>
</reference>
<accession>A0AAN6TC27</accession>
<comment type="caution">
    <text evidence="2">The sequence shown here is derived from an EMBL/GenBank/DDBJ whole genome shotgun (WGS) entry which is preliminary data.</text>
</comment>
<sequence>MPIDLDHVLYTRARWRKTILVPLWTFQVAVLLCLMAVFAYRLAETFEHYKDSQKMGQIPMVEVVWEATNVGFNLISLVLNILEIARKATERLTPFFMICTHIIKLTLALAVLALDIVAYLQGMDGHYSTIGLSLDCGLLYASLPPSPYLSLIKSPF</sequence>
<gene>
    <name evidence="2" type="ORF">N656DRAFT_143135</name>
</gene>